<reference evidence="3" key="1">
    <citation type="submission" date="2022-11" db="UniProtKB">
        <authorList>
            <consortium name="WormBaseParasite"/>
        </authorList>
    </citation>
    <scope>IDENTIFICATION</scope>
</reference>
<evidence type="ECO:0000313" key="3">
    <source>
        <dbReference type="WBParaSite" id="PDA_v2.g11704.t1"/>
    </source>
</evidence>
<dbReference type="AlphaFoldDB" id="A0A914P1M1"/>
<feature type="chain" id="PRO_5037517168" evidence="1">
    <location>
        <begin position="27"/>
        <end position="78"/>
    </location>
</feature>
<protein>
    <submittedName>
        <fullName evidence="3">Uncharacterized protein</fullName>
    </submittedName>
</protein>
<evidence type="ECO:0000313" key="2">
    <source>
        <dbReference type="Proteomes" id="UP000887578"/>
    </source>
</evidence>
<accession>A0A914P1M1</accession>
<keyword evidence="2" id="KW-1185">Reference proteome</keyword>
<dbReference type="Proteomes" id="UP000887578">
    <property type="component" value="Unplaced"/>
</dbReference>
<sequence>MLGEKTAMKLFLSFLIFVAVFQLGSSKVLSKREILLSDATAVQNGSDVKMVKPGPLEVILNNASELIFGICEQNCLGE</sequence>
<organism evidence="2 3">
    <name type="scientific">Panagrolaimus davidi</name>
    <dbReference type="NCBI Taxonomy" id="227884"/>
    <lineage>
        <taxon>Eukaryota</taxon>
        <taxon>Metazoa</taxon>
        <taxon>Ecdysozoa</taxon>
        <taxon>Nematoda</taxon>
        <taxon>Chromadorea</taxon>
        <taxon>Rhabditida</taxon>
        <taxon>Tylenchina</taxon>
        <taxon>Panagrolaimomorpha</taxon>
        <taxon>Panagrolaimoidea</taxon>
        <taxon>Panagrolaimidae</taxon>
        <taxon>Panagrolaimus</taxon>
    </lineage>
</organism>
<proteinExistence type="predicted"/>
<keyword evidence="1" id="KW-0732">Signal</keyword>
<name>A0A914P1M1_9BILA</name>
<evidence type="ECO:0000256" key="1">
    <source>
        <dbReference type="SAM" id="SignalP"/>
    </source>
</evidence>
<feature type="signal peptide" evidence="1">
    <location>
        <begin position="1"/>
        <end position="26"/>
    </location>
</feature>
<dbReference type="WBParaSite" id="PDA_v2.g11704.t1">
    <property type="protein sequence ID" value="PDA_v2.g11704.t1"/>
    <property type="gene ID" value="PDA_v2.g11704"/>
</dbReference>